<reference evidence="1 2" key="1">
    <citation type="submission" date="2010-09" db="EMBL/GenBank/DDBJ databases">
        <authorList>
            <person name="Weinstock G."/>
            <person name="Sodergren E."/>
            <person name="Clifton S."/>
            <person name="Fulton L."/>
            <person name="Fulton B."/>
            <person name="Courtney L."/>
            <person name="Fronick C."/>
            <person name="Harrison M."/>
            <person name="Strong C."/>
            <person name="Farmer C."/>
            <person name="Delahaunty K."/>
            <person name="Markovic C."/>
            <person name="Hall O."/>
            <person name="Minx P."/>
            <person name="Tomlinson C."/>
            <person name="Mitreva M."/>
            <person name="Hou S."/>
            <person name="Chen J."/>
            <person name="Wollam A."/>
            <person name="Pepin K.H."/>
            <person name="Johnson M."/>
            <person name="Bhonagiri V."/>
            <person name="Zhang X."/>
            <person name="Suruliraj S."/>
            <person name="Warren W."/>
            <person name="Chinwalla A."/>
            <person name="Mardis E.R."/>
            <person name="Wilson R.K."/>
        </authorList>
    </citation>
    <scope>NUCLEOTIDE SEQUENCE [LARGE SCALE GENOMIC DNA]</scope>
    <source>
        <strain evidence="1 2">TX0630</strain>
    </source>
</reference>
<accession>A0ABC9P598</accession>
<dbReference type="EMBL" id="AEBE01000080">
    <property type="protein sequence ID" value="EFU90172.1"/>
    <property type="molecule type" value="Genomic_DNA"/>
</dbReference>
<comment type="caution">
    <text evidence="1">The sequence shown here is derived from an EMBL/GenBank/DDBJ whole genome shotgun (WGS) entry which is preliminary data.</text>
</comment>
<evidence type="ECO:0000313" key="1">
    <source>
        <dbReference type="EMBL" id="EFU90172.1"/>
    </source>
</evidence>
<proteinExistence type="predicted"/>
<feature type="non-terminal residue" evidence="1">
    <location>
        <position position="1"/>
    </location>
</feature>
<dbReference type="AlphaFoldDB" id="A0ABC9P598"/>
<gene>
    <name evidence="1" type="ORF">HMPREF9511_01844</name>
</gene>
<sequence>INLDSGAKLFFIKVESFINFTKICNFHENIAYDNAVNRIGGGKRYA</sequence>
<organism evidence="1 2">
    <name type="scientific">Enterococcus faecalis TX0630</name>
    <dbReference type="NCBI Taxonomy" id="749508"/>
    <lineage>
        <taxon>Bacteria</taxon>
        <taxon>Bacillati</taxon>
        <taxon>Bacillota</taxon>
        <taxon>Bacilli</taxon>
        <taxon>Lactobacillales</taxon>
        <taxon>Enterococcaceae</taxon>
        <taxon>Enterococcus</taxon>
    </lineage>
</organism>
<protein>
    <submittedName>
        <fullName evidence="1">Uncharacterized protein</fullName>
    </submittedName>
</protein>
<dbReference type="Proteomes" id="UP000004933">
    <property type="component" value="Unassembled WGS sequence"/>
</dbReference>
<evidence type="ECO:0000313" key="2">
    <source>
        <dbReference type="Proteomes" id="UP000004933"/>
    </source>
</evidence>
<name>A0ABC9P598_ENTFL</name>